<feature type="domain" description="N-acetyltransferase" evidence="3">
    <location>
        <begin position="7"/>
        <end position="155"/>
    </location>
</feature>
<proteinExistence type="predicted"/>
<sequence length="174" mass="18849">MERRSGTTVRHARPSELRHLAALEDSGAAQFVELFGSAAVPALLAPAPSGLDRALQPGFVLVVGEPAYGFAHVVLHDGAAHLEQLSVHPARQRQGHGAALVRAAMEEARWSGHGELTLCTYRDVAWNGPFYRALGFTEVDEPARWLAALLAHERELGLHENGVRVAMRIALRNG</sequence>
<protein>
    <submittedName>
        <fullName evidence="4">Unannotated protein</fullName>
    </submittedName>
</protein>
<accession>A0A6J6NQE9</accession>
<evidence type="ECO:0000256" key="2">
    <source>
        <dbReference type="ARBA" id="ARBA00023315"/>
    </source>
</evidence>
<evidence type="ECO:0000259" key="3">
    <source>
        <dbReference type="PROSITE" id="PS51186"/>
    </source>
</evidence>
<keyword evidence="1" id="KW-0808">Transferase</keyword>
<dbReference type="InterPro" id="IPR016181">
    <property type="entry name" value="Acyl_CoA_acyltransferase"/>
</dbReference>
<dbReference type="GO" id="GO:0016747">
    <property type="term" value="F:acyltransferase activity, transferring groups other than amino-acyl groups"/>
    <property type="evidence" value="ECO:0007669"/>
    <property type="project" value="InterPro"/>
</dbReference>
<dbReference type="Pfam" id="PF13508">
    <property type="entry name" value="Acetyltransf_7"/>
    <property type="match status" value="1"/>
</dbReference>
<gene>
    <name evidence="4" type="ORF">UFOPK2579_00250</name>
</gene>
<evidence type="ECO:0000313" key="4">
    <source>
        <dbReference type="EMBL" id="CAB4688446.1"/>
    </source>
</evidence>
<dbReference type="EMBL" id="CAEZXR010000017">
    <property type="protein sequence ID" value="CAB4688446.1"/>
    <property type="molecule type" value="Genomic_DNA"/>
</dbReference>
<keyword evidence="2" id="KW-0012">Acyltransferase</keyword>
<dbReference type="InterPro" id="IPR000182">
    <property type="entry name" value="GNAT_dom"/>
</dbReference>
<reference evidence="4" key="1">
    <citation type="submission" date="2020-05" db="EMBL/GenBank/DDBJ databases">
        <authorList>
            <person name="Chiriac C."/>
            <person name="Salcher M."/>
            <person name="Ghai R."/>
            <person name="Kavagutti S V."/>
        </authorList>
    </citation>
    <scope>NUCLEOTIDE SEQUENCE</scope>
</reference>
<name>A0A6J6NQE9_9ZZZZ</name>
<dbReference type="CDD" id="cd04301">
    <property type="entry name" value="NAT_SF"/>
    <property type="match status" value="1"/>
</dbReference>
<evidence type="ECO:0000256" key="1">
    <source>
        <dbReference type="ARBA" id="ARBA00022679"/>
    </source>
</evidence>
<dbReference type="SUPFAM" id="SSF55729">
    <property type="entry name" value="Acyl-CoA N-acyltransferases (Nat)"/>
    <property type="match status" value="1"/>
</dbReference>
<dbReference type="PANTHER" id="PTHR43800">
    <property type="entry name" value="PEPTIDYL-LYSINE N-ACETYLTRANSFERASE YJAB"/>
    <property type="match status" value="1"/>
</dbReference>
<dbReference type="Gene3D" id="3.40.630.30">
    <property type="match status" value="1"/>
</dbReference>
<dbReference type="PROSITE" id="PS51186">
    <property type="entry name" value="GNAT"/>
    <property type="match status" value="1"/>
</dbReference>
<dbReference type="AlphaFoldDB" id="A0A6J6NQE9"/>
<dbReference type="PANTHER" id="PTHR43800:SF1">
    <property type="entry name" value="PEPTIDYL-LYSINE N-ACETYLTRANSFERASE YJAB"/>
    <property type="match status" value="1"/>
</dbReference>
<organism evidence="4">
    <name type="scientific">freshwater metagenome</name>
    <dbReference type="NCBI Taxonomy" id="449393"/>
    <lineage>
        <taxon>unclassified sequences</taxon>
        <taxon>metagenomes</taxon>
        <taxon>ecological metagenomes</taxon>
    </lineage>
</organism>